<feature type="transmembrane region" description="Helical" evidence="7">
    <location>
        <begin position="167"/>
        <end position="188"/>
    </location>
</feature>
<name>A0A518DJR0_9BACT</name>
<dbReference type="GO" id="GO:0005886">
    <property type="term" value="C:plasma membrane"/>
    <property type="evidence" value="ECO:0007669"/>
    <property type="project" value="UniProtKB-SubCell"/>
</dbReference>
<feature type="transmembrane region" description="Helical" evidence="7">
    <location>
        <begin position="55"/>
        <end position="76"/>
    </location>
</feature>
<keyword evidence="3 7" id="KW-0812">Transmembrane</keyword>
<dbReference type="InterPro" id="IPR055396">
    <property type="entry name" value="DUF7088"/>
</dbReference>
<evidence type="ECO:0000259" key="9">
    <source>
        <dbReference type="Pfam" id="PF23357"/>
    </source>
</evidence>
<reference evidence="10 11" key="1">
    <citation type="submission" date="2019-02" db="EMBL/GenBank/DDBJ databases">
        <title>Deep-cultivation of Planctomycetes and their phenomic and genomic characterization uncovers novel biology.</title>
        <authorList>
            <person name="Wiegand S."/>
            <person name="Jogler M."/>
            <person name="Boedeker C."/>
            <person name="Pinto D."/>
            <person name="Vollmers J."/>
            <person name="Rivas-Marin E."/>
            <person name="Kohn T."/>
            <person name="Peeters S.H."/>
            <person name="Heuer A."/>
            <person name="Rast P."/>
            <person name="Oberbeckmann S."/>
            <person name="Bunk B."/>
            <person name="Jeske O."/>
            <person name="Meyerdierks A."/>
            <person name="Storesund J.E."/>
            <person name="Kallscheuer N."/>
            <person name="Luecker S."/>
            <person name="Lage O.M."/>
            <person name="Pohl T."/>
            <person name="Merkel B.J."/>
            <person name="Hornburger P."/>
            <person name="Mueller R.-W."/>
            <person name="Bruemmer F."/>
            <person name="Labrenz M."/>
            <person name="Spormann A.M."/>
            <person name="Op den Camp H."/>
            <person name="Overmann J."/>
            <person name="Amann R."/>
            <person name="Jetten M.S.M."/>
            <person name="Mascher T."/>
            <person name="Medema M.H."/>
            <person name="Devos D.P."/>
            <person name="Kaster A.-K."/>
            <person name="Ovreas L."/>
            <person name="Rohde M."/>
            <person name="Galperin M.Y."/>
            <person name="Jogler C."/>
        </authorList>
    </citation>
    <scope>NUCLEOTIDE SEQUENCE [LARGE SCALE GENOMIC DNA]</scope>
    <source>
        <strain evidence="10 11">Pla175</strain>
    </source>
</reference>
<dbReference type="Proteomes" id="UP000317429">
    <property type="component" value="Chromosome"/>
</dbReference>
<feature type="transmembrane region" description="Helical" evidence="7">
    <location>
        <begin position="102"/>
        <end position="128"/>
    </location>
</feature>
<dbReference type="InterPro" id="IPR019196">
    <property type="entry name" value="ABC_transp_unknown"/>
</dbReference>
<keyword evidence="11" id="KW-1185">Reference proteome</keyword>
<dbReference type="EMBL" id="CP036291">
    <property type="protein sequence ID" value="QDU91686.1"/>
    <property type="molecule type" value="Genomic_DNA"/>
</dbReference>
<dbReference type="OrthoDB" id="9794512at2"/>
<dbReference type="AlphaFoldDB" id="A0A518DJR0"/>
<keyword evidence="2" id="KW-1003">Cell membrane</keyword>
<accession>A0A518DJR0</accession>
<dbReference type="KEGG" id="pnd:Pla175_51160"/>
<feature type="compositionally biased region" description="Basic and acidic residues" evidence="6">
    <location>
        <begin position="704"/>
        <end position="718"/>
    </location>
</feature>
<comment type="subcellular location">
    <subcellularLocation>
        <location evidence="1">Cell membrane</location>
        <topology evidence="1">Multi-pass membrane protein</topology>
    </subcellularLocation>
</comment>
<organism evidence="10 11">
    <name type="scientific">Pirellulimonas nuda</name>
    <dbReference type="NCBI Taxonomy" id="2528009"/>
    <lineage>
        <taxon>Bacteria</taxon>
        <taxon>Pseudomonadati</taxon>
        <taxon>Planctomycetota</taxon>
        <taxon>Planctomycetia</taxon>
        <taxon>Pirellulales</taxon>
        <taxon>Lacipirellulaceae</taxon>
        <taxon>Pirellulimonas</taxon>
    </lineage>
</organism>
<feature type="region of interest" description="Disordered" evidence="6">
    <location>
        <begin position="678"/>
        <end position="719"/>
    </location>
</feature>
<feature type="transmembrane region" description="Helical" evidence="7">
    <location>
        <begin position="21"/>
        <end position="40"/>
    </location>
</feature>
<dbReference type="Pfam" id="PF23357">
    <property type="entry name" value="DUF7088"/>
    <property type="match status" value="1"/>
</dbReference>
<evidence type="ECO:0000256" key="1">
    <source>
        <dbReference type="ARBA" id="ARBA00004651"/>
    </source>
</evidence>
<evidence type="ECO:0000256" key="2">
    <source>
        <dbReference type="ARBA" id="ARBA00022475"/>
    </source>
</evidence>
<evidence type="ECO:0000256" key="5">
    <source>
        <dbReference type="ARBA" id="ARBA00023136"/>
    </source>
</evidence>
<keyword evidence="4 7" id="KW-1133">Transmembrane helix</keyword>
<keyword evidence="5 7" id="KW-0472">Membrane</keyword>
<dbReference type="PANTHER" id="PTHR30294:SF29">
    <property type="entry name" value="MULTIDRUG ABC TRANSPORTER PERMEASE YBHS-RELATED"/>
    <property type="match status" value="1"/>
</dbReference>
<feature type="transmembrane region" description="Helical" evidence="7">
    <location>
        <begin position="140"/>
        <end position="160"/>
    </location>
</feature>
<feature type="transmembrane region" description="Helical" evidence="7">
    <location>
        <begin position="219"/>
        <end position="238"/>
    </location>
</feature>
<dbReference type="RefSeq" id="WP_145291846.1">
    <property type="nucleotide sequence ID" value="NZ_CP036291.1"/>
</dbReference>
<gene>
    <name evidence="10" type="ORF">Pla175_51160</name>
</gene>
<evidence type="ECO:0000256" key="7">
    <source>
        <dbReference type="SAM" id="Phobius"/>
    </source>
</evidence>
<feature type="domain" description="ABC-type uncharacterised transport system" evidence="8">
    <location>
        <begin position="428"/>
        <end position="764"/>
    </location>
</feature>
<sequence>MNWTIIHAIFRRDFVSYFSNPTGYVFICVFVMLSSLAAFWPPEFFANNLANLDQLSTWMPFILLVFVPAITMSTWAEERRQGTDELLLTLPSTDVDVVLGKYLAAVAIFTVALLFSMVSVLLVFLYGLGEPDLGLYVGAYLGYWFVGLAMLSIGMVASFLTSNLTVGFILGMLFNAPLAIAGVADWVVKDPAMAQAVRRWSALEQFADFQRGVFTLSGAVYFLSIAAVMLYVSMILIGRRHWTGGADGASRGGHFLTRVVALLLVAGAANYALSNLGWGRADLSVEQLNSLSPKTKEMVRKLADDKDVRPIRVTAYVSPQVPSELAAQKRDLLATLRELQSISGGKVQVDVNQIETFSEEATYAERNFGIEARDVETTQRGARTREEVFLGAAFECGLDKVVIPFFDRGIPVEYEVVRSIATVAQQKRKRVGVVKTAASLLGGFNMQSMGQNEESQLVTELKKQYDVVEVDPAGPIADDYDVLLAVQPSSLRPEQLDNFVAAVKAGIPTAIFEDPYPVTDFAATTVGTAQDNRPAGGPMAMFGGGQAEPKGDISQLWRLLGVRFDGQQLVWQEYNPYPGAEAFTTPDWVYVDQDNGAEEPFNPANMISNGMKQVLFLFAGSVAPAPGSKLDFQPLAVTNEARSGVMSYQEAEMAARSPNMARRSPPTRTTSYVIAAEISGKPPEEDSLSADEVNTGELSEEDLKEEKPAGADSKEKEPATPPIKAVVVADIDCLSNIFFMIRALGDQEGSPVDWRFQNTTFVLNILDSLANDERFVDIRKRTREHRTLTLIEDATYEARKEALTERSEFSKEAEEQIELAQQKFREAIDEIRNRPGLSAQQKAVLVDQEQARRQRMLDVETNRLRQSAQRKTRQIERDLTAEVRGVQDFFKFTAVILPPILPILLAAIVFFHRRQAEQEGVAKERLRFHTAEQEPVVKKD</sequence>
<feature type="domain" description="DUF7088" evidence="9">
    <location>
        <begin position="286"/>
        <end position="394"/>
    </location>
</feature>
<protein>
    <submittedName>
        <fullName evidence="10">ABC-type uncharacterized transport system</fullName>
    </submittedName>
</protein>
<dbReference type="Pfam" id="PF13346">
    <property type="entry name" value="ABC2_membrane_5"/>
    <property type="match status" value="1"/>
</dbReference>
<dbReference type="PANTHER" id="PTHR30294">
    <property type="entry name" value="MEMBRANE COMPONENT OF ABC TRANSPORTER YHHJ-RELATED"/>
    <property type="match status" value="1"/>
</dbReference>
<evidence type="ECO:0000256" key="4">
    <source>
        <dbReference type="ARBA" id="ARBA00022989"/>
    </source>
</evidence>
<evidence type="ECO:0000256" key="3">
    <source>
        <dbReference type="ARBA" id="ARBA00022692"/>
    </source>
</evidence>
<feature type="transmembrane region" description="Helical" evidence="7">
    <location>
        <begin position="259"/>
        <end position="278"/>
    </location>
</feature>
<dbReference type="InterPro" id="IPR051449">
    <property type="entry name" value="ABC-2_transporter_component"/>
</dbReference>
<dbReference type="Pfam" id="PF09822">
    <property type="entry name" value="ABC_transp_aux"/>
    <property type="match status" value="1"/>
</dbReference>
<evidence type="ECO:0000259" key="8">
    <source>
        <dbReference type="Pfam" id="PF09822"/>
    </source>
</evidence>
<evidence type="ECO:0000313" key="10">
    <source>
        <dbReference type="EMBL" id="QDU91686.1"/>
    </source>
</evidence>
<proteinExistence type="predicted"/>
<evidence type="ECO:0000256" key="6">
    <source>
        <dbReference type="SAM" id="MobiDB-lite"/>
    </source>
</evidence>
<evidence type="ECO:0000313" key="11">
    <source>
        <dbReference type="Proteomes" id="UP000317429"/>
    </source>
</evidence>
<feature type="transmembrane region" description="Helical" evidence="7">
    <location>
        <begin position="889"/>
        <end position="911"/>
    </location>
</feature>
<dbReference type="InterPro" id="IPR025699">
    <property type="entry name" value="ABC2_memb-like"/>
</dbReference>